<dbReference type="PANTHER" id="PTHR43601:SF17">
    <property type="entry name" value="THIOREDOXIN-LIKE 1-2, CHLOROPLASTIC"/>
    <property type="match status" value="1"/>
</dbReference>
<dbReference type="OrthoDB" id="2121326at2759"/>
<evidence type="ECO:0000256" key="1">
    <source>
        <dbReference type="ARBA" id="ARBA00008987"/>
    </source>
</evidence>
<evidence type="ECO:0000313" key="7">
    <source>
        <dbReference type="EMBL" id="KAJ4841041.1"/>
    </source>
</evidence>
<proteinExistence type="inferred from homology"/>
<keyword evidence="3" id="KW-0249">Electron transport</keyword>
<dbReference type="Pfam" id="PF00085">
    <property type="entry name" value="Thioredoxin"/>
    <property type="match status" value="1"/>
</dbReference>
<protein>
    <recommendedName>
        <fullName evidence="6">Thioredoxin domain-containing protein</fullName>
    </recommendedName>
</protein>
<reference evidence="7" key="1">
    <citation type="submission" date="2022-02" db="EMBL/GenBank/DDBJ databases">
        <authorList>
            <person name="Henning P.M."/>
            <person name="McCubbin A.G."/>
            <person name="Shore J.S."/>
        </authorList>
    </citation>
    <scope>NUCLEOTIDE SEQUENCE</scope>
    <source>
        <strain evidence="7">F60SS</strain>
        <tissue evidence="7">Leaves</tissue>
    </source>
</reference>
<dbReference type="InterPro" id="IPR013766">
    <property type="entry name" value="Thioredoxin_domain"/>
</dbReference>
<dbReference type="GO" id="GO:0045454">
    <property type="term" value="P:cell redox homeostasis"/>
    <property type="evidence" value="ECO:0007669"/>
    <property type="project" value="TreeGrafter"/>
</dbReference>
<keyword evidence="4" id="KW-1015">Disulfide bond</keyword>
<dbReference type="Gene3D" id="3.40.30.10">
    <property type="entry name" value="Glutaredoxin"/>
    <property type="match status" value="1"/>
</dbReference>
<feature type="domain" description="Thioredoxin" evidence="6">
    <location>
        <begin position="118"/>
        <end position="187"/>
    </location>
</feature>
<evidence type="ECO:0000259" key="6">
    <source>
        <dbReference type="Pfam" id="PF00085"/>
    </source>
</evidence>
<dbReference type="GO" id="GO:0009507">
    <property type="term" value="C:chloroplast"/>
    <property type="evidence" value="ECO:0007669"/>
    <property type="project" value="UniProtKB-ARBA"/>
</dbReference>
<evidence type="ECO:0000256" key="3">
    <source>
        <dbReference type="ARBA" id="ARBA00022982"/>
    </source>
</evidence>
<dbReference type="AlphaFoldDB" id="A0A9Q0G322"/>
<sequence>MACQMKTGIHCHGFTNETALCSKTKGLMGYCSSSNVIRIGGSNPKDFPALTVDFMGKPMVLSNQKCIGDWRVKATSSFAIHAQASTCVSRAQRWWEKRLQPNMVEIHSAEELVVSLRNAGDRLVIVDFYSPGCGGCKALHPKICQLAESNPDAIFLKVNHEKLKTMCYSLHVHVLPFFRFYRGAEGRVCSFSCTNATIKKFKDAMAKYGAERRSLGPAKGLDESELLKLASAGELPMSLPFPYTKEERLGDLITKSKDFGGIWSVKDVEEESAHIVV</sequence>
<dbReference type="InterPro" id="IPR036249">
    <property type="entry name" value="Thioredoxin-like_sf"/>
</dbReference>
<evidence type="ECO:0000313" key="8">
    <source>
        <dbReference type="Proteomes" id="UP001141552"/>
    </source>
</evidence>
<reference evidence="7" key="2">
    <citation type="journal article" date="2023" name="Plants (Basel)">
        <title>Annotation of the Turnera subulata (Passifloraceae) Draft Genome Reveals the S-Locus Evolved after the Divergence of Turneroideae from Passifloroideae in a Stepwise Manner.</title>
        <authorList>
            <person name="Henning P.M."/>
            <person name="Roalson E.H."/>
            <person name="Mir W."/>
            <person name="McCubbin A.G."/>
            <person name="Shore J.S."/>
        </authorList>
    </citation>
    <scope>NUCLEOTIDE SEQUENCE</scope>
    <source>
        <strain evidence="7">F60SS</strain>
    </source>
</reference>
<accession>A0A9Q0G322</accession>
<evidence type="ECO:0000256" key="5">
    <source>
        <dbReference type="ARBA" id="ARBA00023284"/>
    </source>
</evidence>
<dbReference type="Proteomes" id="UP001141552">
    <property type="component" value="Unassembled WGS sequence"/>
</dbReference>
<comment type="caution">
    <text evidence="7">The sequence shown here is derived from an EMBL/GenBank/DDBJ whole genome shotgun (WGS) entry which is preliminary data.</text>
</comment>
<evidence type="ECO:0000256" key="2">
    <source>
        <dbReference type="ARBA" id="ARBA00022448"/>
    </source>
</evidence>
<dbReference type="SUPFAM" id="SSF52833">
    <property type="entry name" value="Thioredoxin-like"/>
    <property type="match status" value="1"/>
</dbReference>
<dbReference type="FunFam" id="3.40.30.10:FF:000199">
    <property type="entry name" value="Thioredoxin-like 1-2, chloroplastic"/>
    <property type="match status" value="1"/>
</dbReference>
<evidence type="ECO:0000256" key="4">
    <source>
        <dbReference type="ARBA" id="ARBA00023157"/>
    </source>
</evidence>
<keyword evidence="2" id="KW-0813">Transport</keyword>
<comment type="similarity">
    <text evidence="1">Belongs to the thioredoxin family.</text>
</comment>
<dbReference type="EMBL" id="JAKUCV010002898">
    <property type="protein sequence ID" value="KAJ4841041.1"/>
    <property type="molecule type" value="Genomic_DNA"/>
</dbReference>
<name>A0A9Q0G322_9ROSI</name>
<gene>
    <name evidence="7" type="ORF">Tsubulata_009379</name>
</gene>
<dbReference type="CDD" id="cd02947">
    <property type="entry name" value="TRX_family"/>
    <property type="match status" value="1"/>
</dbReference>
<keyword evidence="8" id="KW-1185">Reference proteome</keyword>
<keyword evidence="5" id="KW-0676">Redox-active center</keyword>
<dbReference type="PANTHER" id="PTHR43601">
    <property type="entry name" value="THIOREDOXIN, MITOCHONDRIAL"/>
    <property type="match status" value="1"/>
</dbReference>
<organism evidence="7 8">
    <name type="scientific">Turnera subulata</name>
    <dbReference type="NCBI Taxonomy" id="218843"/>
    <lineage>
        <taxon>Eukaryota</taxon>
        <taxon>Viridiplantae</taxon>
        <taxon>Streptophyta</taxon>
        <taxon>Embryophyta</taxon>
        <taxon>Tracheophyta</taxon>
        <taxon>Spermatophyta</taxon>
        <taxon>Magnoliopsida</taxon>
        <taxon>eudicotyledons</taxon>
        <taxon>Gunneridae</taxon>
        <taxon>Pentapetalae</taxon>
        <taxon>rosids</taxon>
        <taxon>fabids</taxon>
        <taxon>Malpighiales</taxon>
        <taxon>Passifloraceae</taxon>
        <taxon>Turnera</taxon>
    </lineage>
</organism>